<dbReference type="Proteomes" id="UP000031561">
    <property type="component" value="Unassembled WGS sequence"/>
</dbReference>
<comment type="similarity">
    <text evidence="1">Belongs to the bacterial solute-binding protein 1 family.</text>
</comment>
<keyword evidence="3 5" id="KW-0732">Signal</keyword>
<feature type="binding site" evidence="4">
    <location>
        <position position="227"/>
    </location>
    <ligand>
        <name>Fe cation</name>
        <dbReference type="ChEBI" id="CHEBI:24875"/>
    </ligand>
</feature>
<dbReference type="Gene3D" id="3.40.190.10">
    <property type="entry name" value="Periplasmic binding protein-like II"/>
    <property type="match status" value="2"/>
</dbReference>
<gene>
    <name evidence="6" type="ORF">QQ91_0003565</name>
</gene>
<evidence type="ECO:0000256" key="1">
    <source>
        <dbReference type="ARBA" id="ARBA00008520"/>
    </source>
</evidence>
<feature type="chain" id="PRO_5044879291" evidence="5">
    <location>
        <begin position="20"/>
        <end position="346"/>
    </location>
</feature>
<evidence type="ECO:0000256" key="4">
    <source>
        <dbReference type="PIRSR" id="PIRSR002825-1"/>
    </source>
</evidence>
<evidence type="ECO:0000256" key="3">
    <source>
        <dbReference type="ARBA" id="ARBA00022729"/>
    </source>
</evidence>
<feature type="binding site" evidence="4">
    <location>
        <position position="228"/>
    </location>
    <ligand>
        <name>Fe cation</name>
        <dbReference type="ChEBI" id="CHEBI:24875"/>
    </ligand>
</feature>
<comment type="caution">
    <text evidence="6">The sequence shown here is derived from an EMBL/GenBank/DDBJ whole genome shotgun (WGS) entry which is preliminary data.</text>
</comment>
<keyword evidence="2" id="KW-0813">Transport</keyword>
<evidence type="ECO:0000256" key="5">
    <source>
        <dbReference type="SAM" id="SignalP"/>
    </source>
</evidence>
<organism evidence="6 7">
    <name type="scientific">Lyngbya confervoides BDU141951</name>
    <dbReference type="NCBI Taxonomy" id="1574623"/>
    <lineage>
        <taxon>Bacteria</taxon>
        <taxon>Bacillati</taxon>
        <taxon>Cyanobacteriota</taxon>
        <taxon>Cyanophyceae</taxon>
        <taxon>Oscillatoriophycideae</taxon>
        <taxon>Oscillatoriales</taxon>
        <taxon>Microcoleaceae</taxon>
        <taxon>Lyngbya</taxon>
    </lineage>
</organism>
<dbReference type="GO" id="GO:0006826">
    <property type="term" value="P:iron ion transport"/>
    <property type="evidence" value="ECO:0007669"/>
    <property type="project" value="UniProtKB-KW"/>
</dbReference>
<keyword evidence="2" id="KW-0410">Iron transport</keyword>
<dbReference type="InterPro" id="IPR006059">
    <property type="entry name" value="SBP"/>
</dbReference>
<dbReference type="EMBL" id="JTHE03000023">
    <property type="protein sequence ID" value="MCM1981910.1"/>
    <property type="molecule type" value="Genomic_DNA"/>
</dbReference>
<dbReference type="RefSeq" id="WP_166280094.1">
    <property type="nucleotide sequence ID" value="NZ_JTHE03000023.1"/>
</dbReference>
<name>A0ABD4T0N1_9CYAN</name>
<proteinExistence type="inferred from homology"/>
<keyword evidence="4" id="KW-0479">Metal-binding</keyword>
<dbReference type="AlphaFoldDB" id="A0ABD4T0N1"/>
<dbReference type="PROSITE" id="PS51257">
    <property type="entry name" value="PROKAR_LIPOPROTEIN"/>
    <property type="match status" value="1"/>
</dbReference>
<dbReference type="SUPFAM" id="SSF53850">
    <property type="entry name" value="Periplasmic binding protein-like II"/>
    <property type="match status" value="1"/>
</dbReference>
<accession>A0ABD4T0N1</accession>
<dbReference type="InterPro" id="IPR026045">
    <property type="entry name" value="Ferric-bd"/>
</dbReference>
<sequence>MRRFYQQLFLAIAGSALLAGCGGGSNSSTEPVLYVYSARHYDTDTALYDSFTEKTGIPVQLVEGKDDELVARLKAEGVNSPADVFITVDAGRLWRADQDGLLQPVQSEVLTERIPENLRHPDGDWFGLTKRARILVYNKDKVKPEELSTYEDLAQPKWKGRVCVRSSSNVYNQSLIGSMIESRGIEATETWAKGLVANFARPPQGGDTDQIKAVAVGVCDVAIVNHYYVARMQQSDEPDTQEMASKVAIFFPNQQDRGTHVNISGAGVTANAPNREAAVQFIEHLTSPESQAVFAQGNDEYPVVADVAPPPELAQYGEFKADSINVNSYGKNSPEAVKLADRVGWK</sequence>
<protein>
    <submittedName>
        <fullName evidence="6">Fe(3+) ABC transporter substrate-binding protein</fullName>
    </submittedName>
</protein>
<keyword evidence="2" id="KW-0406">Ion transport</keyword>
<evidence type="ECO:0000256" key="2">
    <source>
        <dbReference type="ARBA" id="ARBA00022496"/>
    </source>
</evidence>
<dbReference type="Pfam" id="PF13416">
    <property type="entry name" value="SBP_bac_8"/>
    <property type="match status" value="1"/>
</dbReference>
<keyword evidence="4" id="KW-0408">Iron</keyword>
<feature type="signal peptide" evidence="5">
    <location>
        <begin position="1"/>
        <end position="19"/>
    </location>
</feature>
<dbReference type="PANTHER" id="PTHR30006:SF15">
    <property type="entry name" value="IRON-UTILIZATION PERIPLASMIC PROTEIN"/>
    <property type="match status" value="1"/>
</dbReference>
<dbReference type="PANTHER" id="PTHR30006">
    <property type="entry name" value="THIAMINE-BINDING PERIPLASMIC PROTEIN-RELATED"/>
    <property type="match status" value="1"/>
</dbReference>
<evidence type="ECO:0000313" key="7">
    <source>
        <dbReference type="Proteomes" id="UP000031561"/>
    </source>
</evidence>
<keyword evidence="7" id="KW-1185">Reference proteome</keyword>
<feature type="binding site" evidence="4">
    <location>
        <position position="40"/>
    </location>
    <ligand>
        <name>Fe cation</name>
        <dbReference type="ChEBI" id="CHEBI:24875"/>
    </ligand>
</feature>
<dbReference type="PIRSF" id="PIRSF002825">
    <property type="entry name" value="CfbpA"/>
    <property type="match status" value="1"/>
</dbReference>
<evidence type="ECO:0000313" key="6">
    <source>
        <dbReference type="EMBL" id="MCM1981910.1"/>
    </source>
</evidence>
<reference evidence="6 7" key="1">
    <citation type="journal article" date="2015" name="Genome Announc.">
        <title>Draft Genome Sequence of Filamentous Marine Cyanobacterium Lyngbya confervoides Strain BDU141951.</title>
        <authorList>
            <person name="Chandrababunaidu M.M."/>
            <person name="Sen D."/>
            <person name="Tripathy S."/>
        </authorList>
    </citation>
    <scope>NUCLEOTIDE SEQUENCE [LARGE SCALE GENOMIC DNA]</scope>
    <source>
        <strain evidence="6 7">BDU141951</strain>
    </source>
</reference>
<dbReference type="CDD" id="cd13542">
    <property type="entry name" value="PBP2_FutA1_ilke"/>
    <property type="match status" value="1"/>
</dbReference>